<dbReference type="PANTHER" id="PTHR43108:SF6">
    <property type="entry name" value="N-SULPHOGLUCOSAMINE SULPHOHYDROLASE"/>
    <property type="match status" value="1"/>
</dbReference>
<feature type="coiled-coil region" evidence="3">
    <location>
        <begin position="479"/>
        <end position="506"/>
    </location>
</feature>
<feature type="domain" description="N-sulphoglucosamine sulphohydrolase C-terminal" evidence="4">
    <location>
        <begin position="347"/>
        <end position="496"/>
    </location>
</feature>
<keyword evidence="3" id="KW-0175">Coiled coil</keyword>
<dbReference type="OrthoDB" id="9789742at2"/>
<name>I0WHM4_9FLAO</name>
<proteinExistence type="inferred from homology"/>
<keyword evidence="2" id="KW-0378">Hydrolase</keyword>
<protein>
    <submittedName>
        <fullName evidence="5">Glucosamine-6-sulfatase</fullName>
    </submittedName>
</protein>
<dbReference type="CDD" id="cd16031">
    <property type="entry name" value="G6S_like"/>
    <property type="match status" value="1"/>
</dbReference>
<dbReference type="InterPro" id="IPR017850">
    <property type="entry name" value="Alkaline_phosphatase_core_sf"/>
</dbReference>
<dbReference type="PROSITE" id="PS00149">
    <property type="entry name" value="SULFATASE_2"/>
    <property type="match status" value="1"/>
</dbReference>
<comment type="caution">
    <text evidence="5">The sequence shown here is derived from an EMBL/GenBank/DDBJ whole genome shotgun (WGS) entry which is preliminary data.</text>
</comment>
<organism evidence="5 6">
    <name type="scientific">Imtechella halotolerans K1</name>
    <dbReference type="NCBI Taxonomy" id="946077"/>
    <lineage>
        <taxon>Bacteria</taxon>
        <taxon>Pseudomonadati</taxon>
        <taxon>Bacteroidota</taxon>
        <taxon>Flavobacteriia</taxon>
        <taxon>Flavobacteriales</taxon>
        <taxon>Flavobacteriaceae</taxon>
        <taxon>Imtechella</taxon>
    </lineage>
</organism>
<dbReference type="PANTHER" id="PTHR43108">
    <property type="entry name" value="N-ACETYLGLUCOSAMINE-6-SULFATASE FAMILY MEMBER"/>
    <property type="match status" value="1"/>
</dbReference>
<dbReference type="InterPro" id="IPR024607">
    <property type="entry name" value="Sulfatase_CS"/>
</dbReference>
<dbReference type="PATRIC" id="fig|946077.3.peg.621"/>
<evidence type="ECO:0000256" key="2">
    <source>
        <dbReference type="ARBA" id="ARBA00022801"/>
    </source>
</evidence>
<keyword evidence="6" id="KW-1185">Reference proteome</keyword>
<evidence type="ECO:0000313" key="6">
    <source>
        <dbReference type="Proteomes" id="UP000005938"/>
    </source>
</evidence>
<dbReference type="InterPro" id="IPR002591">
    <property type="entry name" value="Phosphodiest/P_Trfase"/>
</dbReference>
<dbReference type="eggNOG" id="COG3119">
    <property type="taxonomic scope" value="Bacteria"/>
</dbReference>
<dbReference type="Pfam" id="PF16347">
    <property type="entry name" value="SGSH_C"/>
    <property type="match status" value="1"/>
</dbReference>
<evidence type="ECO:0000256" key="3">
    <source>
        <dbReference type="SAM" id="Coils"/>
    </source>
</evidence>
<dbReference type="Gene3D" id="3.40.720.10">
    <property type="entry name" value="Alkaline Phosphatase, subunit A"/>
    <property type="match status" value="1"/>
</dbReference>
<dbReference type="EMBL" id="AJJU01000003">
    <property type="protein sequence ID" value="EID75890.1"/>
    <property type="molecule type" value="Genomic_DNA"/>
</dbReference>
<dbReference type="InterPro" id="IPR032506">
    <property type="entry name" value="SGSH_C"/>
</dbReference>
<dbReference type="STRING" id="946077.W5A_03069"/>
<dbReference type="PROSITE" id="PS00523">
    <property type="entry name" value="SULFATASE_1"/>
    <property type="match status" value="1"/>
</dbReference>
<gene>
    <name evidence="5" type="ORF">W5A_03069</name>
</gene>
<evidence type="ECO:0000256" key="1">
    <source>
        <dbReference type="ARBA" id="ARBA00008779"/>
    </source>
</evidence>
<reference evidence="5 6" key="1">
    <citation type="journal article" date="2012" name="J. Bacteriol.">
        <title>Genome Sequence of the Halotolerant Bacterium Imtechella halotolerans K1T.</title>
        <authorList>
            <person name="Kumar S."/>
            <person name="Vikram S."/>
            <person name="Subramanian S."/>
            <person name="Raghava G.P."/>
            <person name="Pinnaka A.K."/>
        </authorList>
    </citation>
    <scope>NUCLEOTIDE SEQUENCE [LARGE SCALE GENOMIC DNA]</scope>
    <source>
        <strain evidence="5 6">K1</strain>
    </source>
</reference>
<dbReference type="GO" id="GO:0016787">
    <property type="term" value="F:hydrolase activity"/>
    <property type="evidence" value="ECO:0007669"/>
    <property type="project" value="UniProtKB-KW"/>
</dbReference>
<accession>I0WHM4</accession>
<dbReference type="SUPFAM" id="SSF53649">
    <property type="entry name" value="Alkaline phosphatase-like"/>
    <property type="match status" value="1"/>
</dbReference>
<dbReference type="Pfam" id="PF01663">
    <property type="entry name" value="Phosphodiest"/>
    <property type="match status" value="1"/>
</dbReference>
<evidence type="ECO:0000313" key="5">
    <source>
        <dbReference type="EMBL" id="EID75890.1"/>
    </source>
</evidence>
<dbReference type="AlphaFoldDB" id="I0WHM4"/>
<dbReference type="Proteomes" id="UP000005938">
    <property type="component" value="Unassembled WGS sequence"/>
</dbReference>
<evidence type="ECO:0000259" key="4">
    <source>
        <dbReference type="Pfam" id="PF16347"/>
    </source>
</evidence>
<comment type="similarity">
    <text evidence="1">Belongs to the sulfatase family.</text>
</comment>
<sequence>MMRKFVRNILLVVILTKGFVLFGQGERLGSPNIIIIISDDHTRQAISAYGSTIALTPNIDRIAENGFVFNNAYINNSICGPSRAGLLTGKYSHKNGYKDNENSSYDSNQDQFVNHLQKAGYQTAWIGKYHLGHNPKGFDFWEILPGQGHYYNPDFIQMDGKTIRKEGYVSDLIEDTAEKWISERDKDQPFCLIVGHKATHRTWMPDIQDLRKYDDVVFPIPETFYDSYQGRKAAQVQDMTIRNTMQMSYDLKMYSEDTKDGNITRMNDNQRKDFLGYYNGLKDSLELHKFEGDQLTEWKFQRYMRDYLATATSLDRNIGRLLDYIESEGLKDNTIVIYLSDQGFYLGEHGWFDKRFMYEESFSTPMLMYYPGNQKKGTTQLNQMVMNIDIGPTLLEAAGLKVPSSMQGSSFLPIVEKPNVKGRAALYYHYYENGEHSVSPHFGIKTARFKLIRFYKRVESWELFDLENDPNELNNLYENREYKGTIKLMKRKLKKLLQTYEDEQALEILNRKL</sequence>